<gene>
    <name evidence="2" type="ORF">KSP39_PZI005598</name>
</gene>
<dbReference type="EMBL" id="JBBWWQ010000004">
    <property type="protein sequence ID" value="KAK8949359.1"/>
    <property type="molecule type" value="Genomic_DNA"/>
</dbReference>
<dbReference type="PANTHER" id="PTHR34467:SF1">
    <property type="entry name" value="OS05G0542300 PROTEIN"/>
    <property type="match status" value="1"/>
</dbReference>
<evidence type="ECO:0000256" key="1">
    <source>
        <dbReference type="SAM" id="MobiDB-lite"/>
    </source>
</evidence>
<protein>
    <submittedName>
        <fullName evidence="2">Uncharacterized protein</fullName>
    </submittedName>
</protein>
<name>A0AAP0BTG9_9ASPA</name>
<evidence type="ECO:0000313" key="2">
    <source>
        <dbReference type="EMBL" id="KAK8949359.1"/>
    </source>
</evidence>
<proteinExistence type="predicted"/>
<dbReference type="Proteomes" id="UP001418222">
    <property type="component" value="Unassembled WGS sequence"/>
</dbReference>
<comment type="caution">
    <text evidence="2">The sequence shown here is derived from an EMBL/GenBank/DDBJ whole genome shotgun (WGS) entry which is preliminary data.</text>
</comment>
<accession>A0AAP0BTG9</accession>
<reference evidence="2 3" key="1">
    <citation type="journal article" date="2022" name="Nat. Plants">
        <title>Genomes of leafy and leafless Platanthera orchids illuminate the evolution of mycoheterotrophy.</title>
        <authorList>
            <person name="Li M.H."/>
            <person name="Liu K.W."/>
            <person name="Li Z."/>
            <person name="Lu H.C."/>
            <person name="Ye Q.L."/>
            <person name="Zhang D."/>
            <person name="Wang J.Y."/>
            <person name="Li Y.F."/>
            <person name="Zhong Z.M."/>
            <person name="Liu X."/>
            <person name="Yu X."/>
            <person name="Liu D.K."/>
            <person name="Tu X.D."/>
            <person name="Liu B."/>
            <person name="Hao Y."/>
            <person name="Liao X.Y."/>
            <person name="Jiang Y.T."/>
            <person name="Sun W.H."/>
            <person name="Chen J."/>
            <person name="Chen Y.Q."/>
            <person name="Ai Y."/>
            <person name="Zhai J.W."/>
            <person name="Wu S.S."/>
            <person name="Zhou Z."/>
            <person name="Hsiao Y.Y."/>
            <person name="Wu W.L."/>
            <person name="Chen Y.Y."/>
            <person name="Lin Y.F."/>
            <person name="Hsu J.L."/>
            <person name="Li C.Y."/>
            <person name="Wang Z.W."/>
            <person name="Zhao X."/>
            <person name="Zhong W.Y."/>
            <person name="Ma X.K."/>
            <person name="Ma L."/>
            <person name="Huang J."/>
            <person name="Chen G.Z."/>
            <person name="Huang M.Z."/>
            <person name="Huang L."/>
            <person name="Peng D.H."/>
            <person name="Luo Y.B."/>
            <person name="Zou S.Q."/>
            <person name="Chen S.P."/>
            <person name="Lan S."/>
            <person name="Tsai W.C."/>
            <person name="Van de Peer Y."/>
            <person name="Liu Z.J."/>
        </authorList>
    </citation>
    <scope>NUCLEOTIDE SEQUENCE [LARGE SCALE GENOMIC DNA]</scope>
    <source>
        <strain evidence="2">Lor287</strain>
    </source>
</reference>
<feature type="region of interest" description="Disordered" evidence="1">
    <location>
        <begin position="103"/>
        <end position="127"/>
    </location>
</feature>
<sequence>MLLDAARMMSRTTQLQGVQRCVGGDLRNAAHVGYFLKKWLTGDRIFPRSVVYLDEFLGDSAEEETCRRILTELRPEEEESSEQEKLEMREIHARKMLMDVNDYDYGRANNKHDPPPKGKPGGGGKNA</sequence>
<organism evidence="2 3">
    <name type="scientific">Platanthera zijinensis</name>
    <dbReference type="NCBI Taxonomy" id="2320716"/>
    <lineage>
        <taxon>Eukaryota</taxon>
        <taxon>Viridiplantae</taxon>
        <taxon>Streptophyta</taxon>
        <taxon>Embryophyta</taxon>
        <taxon>Tracheophyta</taxon>
        <taxon>Spermatophyta</taxon>
        <taxon>Magnoliopsida</taxon>
        <taxon>Liliopsida</taxon>
        <taxon>Asparagales</taxon>
        <taxon>Orchidaceae</taxon>
        <taxon>Orchidoideae</taxon>
        <taxon>Orchideae</taxon>
        <taxon>Orchidinae</taxon>
        <taxon>Platanthera</taxon>
    </lineage>
</organism>
<evidence type="ECO:0000313" key="3">
    <source>
        <dbReference type="Proteomes" id="UP001418222"/>
    </source>
</evidence>
<dbReference type="PANTHER" id="PTHR34467">
    <property type="entry name" value="TRANSMEMBRANE PROTEIN"/>
    <property type="match status" value="1"/>
</dbReference>
<dbReference type="AlphaFoldDB" id="A0AAP0BTG9"/>
<keyword evidence="3" id="KW-1185">Reference proteome</keyword>